<proteinExistence type="predicted"/>
<evidence type="ECO:0000313" key="2">
    <source>
        <dbReference type="EMBL" id="KAG0687807.1"/>
    </source>
</evidence>
<comment type="caution">
    <text evidence="2">The sequence shown here is derived from an EMBL/GenBank/DDBJ whole genome shotgun (WGS) entry which is preliminary data.</text>
</comment>
<feature type="compositionally biased region" description="Low complexity" evidence="1">
    <location>
        <begin position="51"/>
        <end position="82"/>
    </location>
</feature>
<protein>
    <submittedName>
        <fullName evidence="2">Uncharacterized protein</fullName>
    </submittedName>
</protein>
<evidence type="ECO:0000313" key="3">
    <source>
        <dbReference type="Proteomes" id="UP000697127"/>
    </source>
</evidence>
<reference evidence="2" key="1">
    <citation type="submission" date="2020-11" db="EMBL/GenBank/DDBJ databases">
        <title>Kefir isolates.</title>
        <authorList>
            <person name="Marcisauskas S."/>
            <person name="Kim Y."/>
            <person name="Blasche S."/>
        </authorList>
    </citation>
    <scope>NUCLEOTIDE SEQUENCE</scope>
    <source>
        <strain evidence="2">Olga-1</strain>
    </source>
</reference>
<feature type="region of interest" description="Disordered" evidence="1">
    <location>
        <begin position="14"/>
        <end position="85"/>
    </location>
</feature>
<evidence type="ECO:0000256" key="1">
    <source>
        <dbReference type="SAM" id="MobiDB-lite"/>
    </source>
</evidence>
<accession>A0A9P6WIZ3</accession>
<feature type="non-terminal residue" evidence="2">
    <location>
        <position position="152"/>
    </location>
</feature>
<dbReference type="EMBL" id="PUHW01000213">
    <property type="protein sequence ID" value="KAG0687807.1"/>
    <property type="molecule type" value="Genomic_DNA"/>
</dbReference>
<dbReference type="Proteomes" id="UP000697127">
    <property type="component" value="Unassembled WGS sequence"/>
</dbReference>
<sequence length="152" mass="16578">MKNEKLKFIKSINNINHDHNTHQNNSNGLSSISKNVNSQGIGLMVEKYHSPDSPNSPNSPGSPSNYSNCILSPPNSLSVNNSGTHNLNQTIINNSNIQFKNYTVRNPPGPQQQLQPQQSSGSSDTNDSVQQVDITEPLRPLAFSNVSAKLNN</sequence>
<name>A0A9P6WIZ3_9ASCO</name>
<feature type="compositionally biased region" description="Polar residues" evidence="1">
    <location>
        <begin position="22"/>
        <end position="40"/>
    </location>
</feature>
<dbReference type="AlphaFoldDB" id="A0A9P6WIZ3"/>
<feature type="compositionally biased region" description="Low complexity" evidence="1">
    <location>
        <begin position="111"/>
        <end position="123"/>
    </location>
</feature>
<organism evidence="2 3">
    <name type="scientific">Pichia californica</name>
    <dbReference type="NCBI Taxonomy" id="460514"/>
    <lineage>
        <taxon>Eukaryota</taxon>
        <taxon>Fungi</taxon>
        <taxon>Dikarya</taxon>
        <taxon>Ascomycota</taxon>
        <taxon>Saccharomycotina</taxon>
        <taxon>Pichiomycetes</taxon>
        <taxon>Pichiales</taxon>
        <taxon>Pichiaceae</taxon>
        <taxon>Pichia</taxon>
    </lineage>
</organism>
<feature type="region of interest" description="Disordered" evidence="1">
    <location>
        <begin position="100"/>
        <end position="130"/>
    </location>
</feature>
<keyword evidence="3" id="KW-1185">Reference proteome</keyword>
<gene>
    <name evidence="2" type="ORF">C6P40_001849</name>
</gene>